<dbReference type="InterPro" id="IPR004113">
    <property type="entry name" value="FAD-bd_oxidored_4_C"/>
</dbReference>
<evidence type="ECO:0000256" key="6">
    <source>
        <dbReference type="ARBA" id="ARBA00022946"/>
    </source>
</evidence>
<feature type="domain" description="FAD-binding PCMH-type" evidence="12">
    <location>
        <begin position="31"/>
        <end position="259"/>
    </location>
</feature>
<feature type="domain" description="4Fe-4S ferredoxin-type" evidence="11">
    <location>
        <begin position="523"/>
        <end position="552"/>
    </location>
</feature>
<dbReference type="InterPro" id="IPR036318">
    <property type="entry name" value="FAD-bd_PCMH-like_sf"/>
</dbReference>
<evidence type="ECO:0000256" key="3">
    <source>
        <dbReference type="ARBA" id="ARBA00022630"/>
    </source>
</evidence>
<dbReference type="SUPFAM" id="SSF46548">
    <property type="entry name" value="alpha-helical ferredoxin"/>
    <property type="match status" value="1"/>
</dbReference>
<dbReference type="PROSITE" id="PS00198">
    <property type="entry name" value="4FE4S_FER_1"/>
    <property type="match status" value="1"/>
</dbReference>
<organism evidence="13 14">
    <name type="scientific">Micrococcus cohnii</name>
    <dbReference type="NCBI Taxonomy" id="993416"/>
    <lineage>
        <taxon>Bacteria</taxon>
        <taxon>Bacillati</taxon>
        <taxon>Actinomycetota</taxon>
        <taxon>Actinomycetes</taxon>
        <taxon>Micrococcales</taxon>
        <taxon>Micrococcaceae</taxon>
        <taxon>Micrococcus</taxon>
    </lineage>
</organism>
<evidence type="ECO:0000259" key="11">
    <source>
        <dbReference type="PROSITE" id="PS51379"/>
    </source>
</evidence>
<comment type="cofactor">
    <cofactor evidence="1">
        <name>FAD</name>
        <dbReference type="ChEBI" id="CHEBI:57692"/>
    </cofactor>
</comment>
<dbReference type="GO" id="GO:0004458">
    <property type="term" value="F:D-lactate dehydrogenase (cytochrome) activity"/>
    <property type="evidence" value="ECO:0007669"/>
    <property type="project" value="UniProtKB-EC"/>
</dbReference>
<dbReference type="InterPro" id="IPR017900">
    <property type="entry name" value="4Fe4S_Fe_S_CS"/>
</dbReference>
<dbReference type="SUPFAM" id="SSF55103">
    <property type="entry name" value="FAD-linked oxidases, C-terminal domain"/>
    <property type="match status" value="1"/>
</dbReference>
<name>A0A7W7M3Y8_9MICC</name>
<keyword evidence="6" id="KW-0809">Transit peptide</keyword>
<evidence type="ECO:0000256" key="1">
    <source>
        <dbReference type="ARBA" id="ARBA00001974"/>
    </source>
</evidence>
<evidence type="ECO:0000313" key="14">
    <source>
        <dbReference type="Proteomes" id="UP000540191"/>
    </source>
</evidence>
<dbReference type="InterPro" id="IPR016164">
    <property type="entry name" value="FAD-linked_Oxase-like_C"/>
</dbReference>
<keyword evidence="14" id="KW-1185">Reference proteome</keyword>
<evidence type="ECO:0000313" key="13">
    <source>
        <dbReference type="EMBL" id="MBB4736156.1"/>
    </source>
</evidence>
<keyword evidence="8" id="KW-0408">Iron</keyword>
<comment type="similarity">
    <text evidence="2">Belongs to the FAD-binding oxidoreductase/transferase type 4 family.</text>
</comment>
<dbReference type="AlphaFoldDB" id="A0A7W7M3Y8"/>
<dbReference type="InterPro" id="IPR006094">
    <property type="entry name" value="Oxid_FAD_bind_N"/>
</dbReference>
<evidence type="ECO:0000256" key="7">
    <source>
        <dbReference type="ARBA" id="ARBA00023002"/>
    </source>
</evidence>
<evidence type="ECO:0000256" key="4">
    <source>
        <dbReference type="ARBA" id="ARBA00022723"/>
    </source>
</evidence>
<evidence type="ECO:0000256" key="2">
    <source>
        <dbReference type="ARBA" id="ARBA00008000"/>
    </source>
</evidence>
<dbReference type="GO" id="GO:0071949">
    <property type="term" value="F:FAD binding"/>
    <property type="evidence" value="ECO:0007669"/>
    <property type="project" value="InterPro"/>
</dbReference>
<evidence type="ECO:0000256" key="9">
    <source>
        <dbReference type="ARBA" id="ARBA00023014"/>
    </source>
</evidence>
<accession>A0A7W7M3Y8</accession>
<dbReference type="EMBL" id="JACHNA010000001">
    <property type="protein sequence ID" value="MBB4736156.1"/>
    <property type="molecule type" value="Genomic_DNA"/>
</dbReference>
<dbReference type="InterPro" id="IPR017896">
    <property type="entry name" value="4Fe4S_Fe-S-bd"/>
</dbReference>
<dbReference type="InterPro" id="IPR009051">
    <property type="entry name" value="Helical_ferredxn"/>
</dbReference>
<dbReference type="EC" id="1.1.2.4" evidence="10"/>
<sequence length="948" mass="99917">MTLTDAPSAPAPALDRDVVRRHAMAHDASHYLLLPEAVAVPDSEAGVAALLRDATATRHPVTFRAGGTSLSGQSQSSGVLADVRRGFRTAEVLDDGARVRVGPGVTVRHVNAMLARHGRRLGPDPASESACTLGGVIANNSSGMAAGTEQNTYRTLESLRAVLPTGVVLDTSAADADARLRHDAPELHAGLLRLRDRVRGDEESVRIIRERFAMKNTMGYGVNAFLDFDDPAEILARLLIGSEGTLGFISEAVFRTVHVEPKVTTGLMTFPSLAAATAALPDLVAAGLATVELLDARSLQVAQRLGSVPQEIASVQVAGHAAFLVEQRADSDAELAEKESRVRRLAGGLELASAFDMTTDPLRRAALWSTRKGLYAAVAGARPQGSTALLEDVVVPVPELGATCAGLQDLFSQHGYEECVIFGHAKDGNIHFLLNEELAKDGERLEAFTEDMAELVLGRHGNLKAEHGTGRVMAPFVRRQYGDELYEVMRELKRLVDPAGILNPGVVLTDDDRAHLKDLKPTVPIEQEADRCVECGYCEPVCPSKDLTLTPRQRIVLRRDAALAEQSGDAETARAIRAAYEYEGVQTCAVDGMCLTACPVGINTGDLVRRLRSEETAAPAEAAWKAAAEHWGAVTRGASAALTAAGAVRKVPVLGGAPRLATTAARAVGSAELIPEYRPELPNRGGAARRVGAVGAGEGEPELVYLPACVHTMFGPADGDDGRPGVGAAAAFERLLERAGVVGVTPDSVGDLCCGTPFSSKGMTEAKELMRGRLADALARASRAADGSRLPVVVDAMSCTEGVLGAVEAAGQAGEGLEVVDALTFARRVLLPRLRVTRPVASVTVHPTCSSTHLGATEDLVAVAQACVADPADVHVPVSWGCCAYAGDRGMLHPELTASATRAEAAEVEARPTDWYVSANRTCELGMKAATGQEYRHALELLEAATRG</sequence>
<dbReference type="Pfam" id="PF02913">
    <property type="entry name" value="FAD-oxidase_C"/>
    <property type="match status" value="1"/>
</dbReference>
<reference evidence="13 14" key="1">
    <citation type="submission" date="2020-08" db="EMBL/GenBank/DDBJ databases">
        <title>Sequencing the genomes of 1000 actinobacteria strains.</title>
        <authorList>
            <person name="Klenk H.-P."/>
        </authorList>
    </citation>
    <scope>NUCLEOTIDE SEQUENCE [LARGE SCALE GENOMIC DNA]</scope>
    <source>
        <strain evidence="13 14">DSM 23974</strain>
    </source>
</reference>
<dbReference type="GO" id="GO:1903457">
    <property type="term" value="P:lactate catabolic process"/>
    <property type="evidence" value="ECO:0007669"/>
    <property type="project" value="TreeGrafter"/>
</dbReference>
<evidence type="ECO:0000256" key="5">
    <source>
        <dbReference type="ARBA" id="ARBA00022827"/>
    </source>
</evidence>
<dbReference type="Gene3D" id="3.30.70.2740">
    <property type="match status" value="1"/>
</dbReference>
<dbReference type="GO" id="GO:0051536">
    <property type="term" value="F:iron-sulfur cluster binding"/>
    <property type="evidence" value="ECO:0007669"/>
    <property type="project" value="UniProtKB-KW"/>
</dbReference>
<keyword evidence="5" id="KW-0274">FAD</keyword>
<dbReference type="InterPro" id="IPR016166">
    <property type="entry name" value="FAD-bd_PCMH"/>
</dbReference>
<dbReference type="PROSITE" id="PS51379">
    <property type="entry name" value="4FE4S_FER_2"/>
    <property type="match status" value="1"/>
</dbReference>
<protein>
    <recommendedName>
        <fullName evidence="10">D-lactate dehydrogenase (cytochrome)</fullName>
        <ecNumber evidence="10">1.1.2.4</ecNumber>
    </recommendedName>
</protein>
<dbReference type="GO" id="GO:0008720">
    <property type="term" value="F:D-lactate dehydrogenase (NAD+) activity"/>
    <property type="evidence" value="ECO:0007669"/>
    <property type="project" value="TreeGrafter"/>
</dbReference>
<dbReference type="PANTHER" id="PTHR11748:SF111">
    <property type="entry name" value="D-LACTATE DEHYDROGENASE, MITOCHONDRIAL-RELATED"/>
    <property type="match status" value="1"/>
</dbReference>
<comment type="caution">
    <text evidence="13">The sequence shown here is derived from an EMBL/GenBank/DDBJ whole genome shotgun (WGS) entry which is preliminary data.</text>
</comment>
<keyword evidence="7" id="KW-0560">Oxidoreductase</keyword>
<keyword evidence="9" id="KW-0411">Iron-sulfur</keyword>
<dbReference type="PANTHER" id="PTHR11748">
    <property type="entry name" value="D-LACTATE DEHYDROGENASE"/>
    <property type="match status" value="1"/>
</dbReference>
<dbReference type="Gene3D" id="1.10.45.10">
    <property type="entry name" value="Vanillyl-alcohol Oxidase, Chain A, domain 4"/>
    <property type="match status" value="1"/>
</dbReference>
<dbReference type="Pfam" id="PF01565">
    <property type="entry name" value="FAD_binding_4"/>
    <property type="match status" value="1"/>
</dbReference>
<evidence type="ECO:0000259" key="12">
    <source>
        <dbReference type="PROSITE" id="PS51387"/>
    </source>
</evidence>
<dbReference type="Gene3D" id="1.10.1060.10">
    <property type="entry name" value="Alpha-helical ferredoxin"/>
    <property type="match status" value="1"/>
</dbReference>
<dbReference type="SUPFAM" id="SSF56176">
    <property type="entry name" value="FAD-binding/transporter-associated domain-like"/>
    <property type="match status" value="1"/>
</dbReference>
<dbReference type="GO" id="GO:0046872">
    <property type="term" value="F:metal ion binding"/>
    <property type="evidence" value="ECO:0007669"/>
    <property type="project" value="UniProtKB-KW"/>
</dbReference>
<dbReference type="Gene3D" id="3.30.43.10">
    <property type="entry name" value="Uridine Diphospho-n-acetylenolpyruvylglucosamine Reductase, domain 2"/>
    <property type="match status" value="1"/>
</dbReference>
<dbReference type="Pfam" id="PF13183">
    <property type="entry name" value="Fer4_8"/>
    <property type="match status" value="1"/>
</dbReference>
<dbReference type="Proteomes" id="UP000540191">
    <property type="component" value="Unassembled WGS sequence"/>
</dbReference>
<dbReference type="InterPro" id="IPR016171">
    <property type="entry name" value="Vanillyl_alc_oxidase_C-sub2"/>
</dbReference>
<gene>
    <name evidence="13" type="ORF">HDA30_001664</name>
</gene>
<keyword evidence="3" id="KW-0285">Flavoprotein</keyword>
<dbReference type="Gene3D" id="3.30.465.10">
    <property type="match status" value="1"/>
</dbReference>
<evidence type="ECO:0000256" key="8">
    <source>
        <dbReference type="ARBA" id="ARBA00023004"/>
    </source>
</evidence>
<dbReference type="InterPro" id="IPR016167">
    <property type="entry name" value="FAD-bd_PCMH_sub1"/>
</dbReference>
<dbReference type="PROSITE" id="PS51387">
    <property type="entry name" value="FAD_PCMH"/>
    <property type="match status" value="1"/>
</dbReference>
<evidence type="ECO:0000256" key="10">
    <source>
        <dbReference type="ARBA" id="ARBA00038897"/>
    </source>
</evidence>
<proteinExistence type="inferred from homology"/>
<dbReference type="InterPro" id="IPR016169">
    <property type="entry name" value="FAD-bd_PCMH_sub2"/>
</dbReference>
<keyword evidence="4" id="KW-0479">Metal-binding</keyword>